<dbReference type="SUPFAM" id="SSF50969">
    <property type="entry name" value="YVTN repeat-like/Quinoprotein amine dehydrogenase"/>
    <property type="match status" value="1"/>
</dbReference>
<accession>A0A7C3ELX9</accession>
<sequence length="855" mass="95886">MHPGRAVSISGNLKLAVFAVLVSVLNAVLYAQVIERMTPLPWLDYNGALEPYCVVAKELVLSQTENKLYCVSDHWISVIDCETNRIIKEIPYVRRLDDTYGYAGFWHRRTNRAYLYALGGVDVIDFHNDSLIAQLWTTNESFQGMVYDDSMDCLAVCNESDGVRRRNEVIFFDGLTHRLIDYVQIVSGIPVRIVWAPELQKYYVLSSIHLGSIYYTYWLNIIDARTRPSVPEQVLISDSAWEVRTSDMIYVNQHRKVYLALGNELVVFDCQGDSVCRRLNVAANLLAYDPGLDKIYAVTTGGASTIYVISAASDSILGRLILPCITPERSYGLIPVPELKRLYLYSDPGVAVIDCQTDSLIALLTVNNYGSQGTVCYNPNNNRLYISSMNRIYVFDAAAHQLVDSIRGGVEISAVFWNPAVRKLYVFGNDFERSLCSVLDETGRLLKSFPVGALIYDEINVCLPDKSGNKIYVIVNGDQMVKVIDCIADTVLREIPVPPDPWMLTRTTRDKYLYCVHFAAPSRLTVIDTEADSVVQTVPLDFDGAVGCYWHAGVNKVYIAHHFRPVISVYDCSLKRVTHVIRVPYPVWYLYCDTVFNRVYVSPIHLDGVLFSIDAGADTVLKLFPELRAEGWVTGANNKVYYRAHTLPSPQGYDEVIGVIDCAQESLIKVIYPAAHFWSSLTTAFYDNKLFIPTDIQQRPEAGMLDTIGVTVVDCINDRIIGYIEFPIGAPYFNLFVDVDREGHRLFAQSRSRIYTIRLTPPGIGEGDGLGVSAVTVSPNPVWENCVIRGSLPASLLVVYDKAGRVVRRLKPAVKAAETEWHWDGRDEKGNTVPAGVYFVRVAGSPKRGRLVLIR</sequence>
<dbReference type="InterPro" id="IPR051200">
    <property type="entry name" value="Host-pathogen_enzymatic-act"/>
</dbReference>
<evidence type="ECO:0000313" key="3">
    <source>
        <dbReference type="EMBL" id="HFJ53749.1"/>
    </source>
</evidence>
<organism evidence="3">
    <name type="scientific">candidate division WOR-3 bacterium</name>
    <dbReference type="NCBI Taxonomy" id="2052148"/>
    <lineage>
        <taxon>Bacteria</taxon>
        <taxon>Bacteria division WOR-3</taxon>
    </lineage>
</organism>
<evidence type="ECO:0000259" key="1">
    <source>
        <dbReference type="Pfam" id="PF13860"/>
    </source>
</evidence>
<evidence type="ECO:0000313" key="2">
    <source>
        <dbReference type="EMBL" id="HEA87911.1"/>
    </source>
</evidence>
<protein>
    <recommendedName>
        <fullName evidence="1">FlgD/Vpr Ig-like domain-containing protein</fullName>
    </recommendedName>
</protein>
<dbReference type="PANTHER" id="PTHR47197:SF3">
    <property type="entry name" value="DIHYDRO-HEME D1 DEHYDROGENASE"/>
    <property type="match status" value="1"/>
</dbReference>
<dbReference type="InterPro" id="IPR015943">
    <property type="entry name" value="WD40/YVTN_repeat-like_dom_sf"/>
</dbReference>
<reference evidence="3" key="1">
    <citation type="journal article" date="2020" name="mSystems">
        <title>Genome- and Community-Level Interaction Insights into Carbon Utilization and Element Cycling Functions of Hydrothermarchaeota in Hydrothermal Sediment.</title>
        <authorList>
            <person name="Zhou Z."/>
            <person name="Liu Y."/>
            <person name="Xu W."/>
            <person name="Pan J."/>
            <person name="Luo Z.H."/>
            <person name="Li M."/>
        </authorList>
    </citation>
    <scope>NUCLEOTIDE SEQUENCE [LARGE SCALE GENOMIC DNA]</scope>
    <source>
        <strain evidence="2">SpSt-265</strain>
        <strain evidence="3">SpSt-465</strain>
    </source>
</reference>
<feature type="domain" description="FlgD/Vpr Ig-like" evidence="1">
    <location>
        <begin position="797"/>
        <end position="844"/>
    </location>
</feature>
<comment type="caution">
    <text evidence="3">The sequence shown here is derived from an EMBL/GenBank/DDBJ whole genome shotgun (WGS) entry which is preliminary data.</text>
</comment>
<dbReference type="AlphaFoldDB" id="A0A7C3ELX9"/>
<dbReference type="InterPro" id="IPR025965">
    <property type="entry name" value="FlgD/Vpr_Ig-like"/>
</dbReference>
<dbReference type="InterPro" id="IPR011044">
    <property type="entry name" value="Quino_amine_DH_bsu"/>
</dbReference>
<name>A0A7C3ELX9_UNCW3</name>
<gene>
    <name evidence="2" type="ORF">ENP94_07910</name>
    <name evidence="3" type="ORF">ENS16_03555</name>
</gene>
<dbReference type="Pfam" id="PF13860">
    <property type="entry name" value="FlgD_ig"/>
    <property type="match status" value="1"/>
</dbReference>
<dbReference type="Gene3D" id="2.130.10.10">
    <property type="entry name" value="YVTN repeat-like/Quinoprotein amine dehydrogenase"/>
    <property type="match status" value="2"/>
</dbReference>
<dbReference type="EMBL" id="DSTU01000004">
    <property type="protein sequence ID" value="HFJ53749.1"/>
    <property type="molecule type" value="Genomic_DNA"/>
</dbReference>
<dbReference type="Gene3D" id="2.60.40.4070">
    <property type="match status" value="1"/>
</dbReference>
<proteinExistence type="predicted"/>
<dbReference type="SUPFAM" id="SSF51004">
    <property type="entry name" value="C-terminal (heme d1) domain of cytochrome cd1-nitrite reductase"/>
    <property type="match status" value="2"/>
</dbReference>
<dbReference type="InterPro" id="IPR011048">
    <property type="entry name" value="Haem_d1_sf"/>
</dbReference>
<dbReference type="EMBL" id="DSLG01000008">
    <property type="protein sequence ID" value="HEA87911.1"/>
    <property type="molecule type" value="Genomic_DNA"/>
</dbReference>
<dbReference type="PANTHER" id="PTHR47197">
    <property type="entry name" value="PROTEIN NIRF"/>
    <property type="match status" value="1"/>
</dbReference>